<dbReference type="InterPro" id="IPR036291">
    <property type="entry name" value="NAD(P)-bd_dom_sf"/>
</dbReference>
<evidence type="ECO:0000256" key="1">
    <source>
        <dbReference type="SAM" id="MobiDB-lite"/>
    </source>
</evidence>
<comment type="caution">
    <text evidence="2">The sequence shown here is derived from an EMBL/GenBank/DDBJ whole genome shotgun (WGS) entry which is preliminary data.</text>
</comment>
<dbReference type="InterPro" id="IPR002347">
    <property type="entry name" value="SDR_fam"/>
</dbReference>
<organism evidence="2 3">
    <name type="scientific">Methylobrevis pamukkalensis</name>
    <dbReference type="NCBI Taxonomy" id="1439726"/>
    <lineage>
        <taxon>Bacteria</taxon>
        <taxon>Pseudomonadati</taxon>
        <taxon>Pseudomonadota</taxon>
        <taxon>Alphaproteobacteria</taxon>
        <taxon>Hyphomicrobiales</taxon>
        <taxon>Pleomorphomonadaceae</taxon>
        <taxon>Methylobrevis</taxon>
    </lineage>
</organism>
<dbReference type="InterPro" id="IPR051468">
    <property type="entry name" value="Fungal_SecMetab_SDRs"/>
</dbReference>
<evidence type="ECO:0000313" key="3">
    <source>
        <dbReference type="Proteomes" id="UP000094622"/>
    </source>
</evidence>
<dbReference type="PANTHER" id="PTHR43544">
    <property type="entry name" value="SHORT-CHAIN DEHYDROGENASE/REDUCTASE"/>
    <property type="match status" value="1"/>
</dbReference>
<dbReference type="Pfam" id="PF00106">
    <property type="entry name" value="adh_short"/>
    <property type="match status" value="1"/>
</dbReference>
<evidence type="ECO:0000313" key="2">
    <source>
        <dbReference type="EMBL" id="ODN72113.1"/>
    </source>
</evidence>
<dbReference type="GO" id="GO:0005737">
    <property type="term" value="C:cytoplasm"/>
    <property type="evidence" value="ECO:0007669"/>
    <property type="project" value="TreeGrafter"/>
</dbReference>
<feature type="compositionally biased region" description="Basic and acidic residues" evidence="1">
    <location>
        <begin position="155"/>
        <end position="171"/>
    </location>
</feature>
<protein>
    <submittedName>
        <fullName evidence="2">C factor cell-cell signaling protein</fullName>
    </submittedName>
</protein>
<dbReference type="Proteomes" id="UP000094622">
    <property type="component" value="Unassembled WGS sequence"/>
</dbReference>
<accession>A0A1E3H708</accession>
<feature type="region of interest" description="Disordered" evidence="1">
    <location>
        <begin position="153"/>
        <end position="227"/>
    </location>
</feature>
<dbReference type="EMBL" id="MCRJ01000007">
    <property type="protein sequence ID" value="ODN72113.1"/>
    <property type="molecule type" value="Genomic_DNA"/>
</dbReference>
<dbReference type="Gene3D" id="3.40.50.720">
    <property type="entry name" value="NAD(P)-binding Rossmann-like Domain"/>
    <property type="match status" value="1"/>
</dbReference>
<reference evidence="2 3" key="1">
    <citation type="submission" date="2016-07" db="EMBL/GenBank/DDBJ databases">
        <title>Draft Genome Sequence of Methylobrevis pamukkalensis PK2.</title>
        <authorList>
            <person name="Vasilenko O.V."/>
            <person name="Doronina N.V."/>
            <person name="Shmareva M.N."/>
            <person name="Tarlachkov S.V."/>
            <person name="Mustakhimov I."/>
            <person name="Trotsenko Y.A."/>
        </authorList>
    </citation>
    <scope>NUCLEOTIDE SEQUENCE [LARGE SCALE GENOMIC DNA]</scope>
    <source>
        <strain evidence="2 3">PK2</strain>
    </source>
</reference>
<gene>
    <name evidence="2" type="ORF">A6302_00517</name>
</gene>
<sequence>MSDLTNLEPGFTALVIGASGGIGRALHARLAADPRCGAALALSRDAGDFDLTDEASIAAAAERIRVAAGTLDLVFNATGALTLDGIGPEKTIRALDPAAMARQFAVNAIGPALLLKHLSPLLPKDRPSIFASLTARVGSIGDNRLGGWISYRAAKRPEPDPPHRGDRDRADAAQSRGRRAASWHGGHPAQRSVQRRSRPARPRRGRRPAARRAGAPDAGRQRRLLRP</sequence>
<dbReference type="GO" id="GO:0016491">
    <property type="term" value="F:oxidoreductase activity"/>
    <property type="evidence" value="ECO:0007669"/>
    <property type="project" value="TreeGrafter"/>
</dbReference>
<keyword evidence="3" id="KW-1185">Reference proteome</keyword>
<name>A0A1E3H708_9HYPH</name>
<dbReference type="PATRIC" id="fig|1439726.3.peg.545"/>
<dbReference type="SUPFAM" id="SSF51735">
    <property type="entry name" value="NAD(P)-binding Rossmann-fold domains"/>
    <property type="match status" value="1"/>
</dbReference>
<feature type="compositionally biased region" description="Basic residues" evidence="1">
    <location>
        <begin position="193"/>
        <end position="210"/>
    </location>
</feature>
<proteinExistence type="predicted"/>
<dbReference type="PANTHER" id="PTHR43544:SF12">
    <property type="entry name" value="NAD(P)-BINDING ROSSMANN-FOLD SUPERFAMILY PROTEIN"/>
    <property type="match status" value="1"/>
</dbReference>
<dbReference type="AlphaFoldDB" id="A0A1E3H708"/>